<gene>
    <name evidence="2" type="ORF">GCM10011409_14490</name>
</gene>
<name>A0A9W5TXA4_9BACI</name>
<sequence>MQSVIRVIKADERHIDGIVKVCTDGYWATYGVSHPQEYINRIIKEFYNNYRISKEVTVSNKYWGGYFVAVENKKVLGAGGGGMIEEDKGEIFVLYLDPERRNEGIGTKILDAITNQQKGFGATEQWVSVQKGNQKGIPFYEAKGFEFQYEKEGYGNEEGENFISLRYSRQI</sequence>
<dbReference type="Pfam" id="PF00583">
    <property type="entry name" value="Acetyltransf_1"/>
    <property type="match status" value="1"/>
</dbReference>
<dbReference type="InterPro" id="IPR000182">
    <property type="entry name" value="GNAT_dom"/>
</dbReference>
<dbReference type="SUPFAM" id="SSF55729">
    <property type="entry name" value="Acyl-CoA N-acyltransferases (Nat)"/>
    <property type="match status" value="1"/>
</dbReference>
<reference evidence="2" key="1">
    <citation type="journal article" date="2014" name="Int. J. Syst. Evol. Microbiol.">
        <title>Complete genome sequence of Corynebacterium casei LMG S-19264T (=DSM 44701T), isolated from a smear-ripened cheese.</title>
        <authorList>
            <consortium name="US DOE Joint Genome Institute (JGI-PGF)"/>
            <person name="Walter F."/>
            <person name="Albersmeier A."/>
            <person name="Kalinowski J."/>
            <person name="Ruckert C."/>
        </authorList>
    </citation>
    <scope>NUCLEOTIDE SEQUENCE</scope>
    <source>
        <strain evidence="2">CGMCC 1.15454</strain>
    </source>
</reference>
<comment type="caution">
    <text evidence="2">The sequence shown here is derived from an EMBL/GenBank/DDBJ whole genome shotgun (WGS) entry which is preliminary data.</text>
</comment>
<evidence type="ECO:0000313" key="2">
    <source>
        <dbReference type="EMBL" id="GGB38121.1"/>
    </source>
</evidence>
<dbReference type="AlphaFoldDB" id="A0A9W5TXA4"/>
<evidence type="ECO:0000313" key="3">
    <source>
        <dbReference type="Proteomes" id="UP000621492"/>
    </source>
</evidence>
<dbReference type="Gene3D" id="3.40.630.30">
    <property type="match status" value="1"/>
</dbReference>
<proteinExistence type="predicted"/>
<dbReference type="InterPro" id="IPR016181">
    <property type="entry name" value="Acyl_CoA_acyltransferase"/>
</dbReference>
<feature type="domain" description="N-acetyltransferase" evidence="1">
    <location>
        <begin position="5"/>
        <end position="171"/>
    </location>
</feature>
<evidence type="ECO:0000259" key="1">
    <source>
        <dbReference type="PROSITE" id="PS51186"/>
    </source>
</evidence>
<keyword evidence="3" id="KW-1185">Reference proteome</keyword>
<dbReference type="Proteomes" id="UP000621492">
    <property type="component" value="Unassembled WGS sequence"/>
</dbReference>
<dbReference type="EMBL" id="BMJD01000008">
    <property type="protein sequence ID" value="GGB38121.1"/>
    <property type="molecule type" value="Genomic_DNA"/>
</dbReference>
<protein>
    <submittedName>
        <fullName evidence="2">N-acetyltransferase</fullName>
    </submittedName>
</protein>
<accession>A0A9W5TXA4</accession>
<organism evidence="2 3">
    <name type="scientific">Lentibacillus populi</name>
    <dbReference type="NCBI Taxonomy" id="1827502"/>
    <lineage>
        <taxon>Bacteria</taxon>
        <taxon>Bacillati</taxon>
        <taxon>Bacillota</taxon>
        <taxon>Bacilli</taxon>
        <taxon>Bacillales</taxon>
        <taxon>Bacillaceae</taxon>
        <taxon>Lentibacillus</taxon>
    </lineage>
</organism>
<dbReference type="PROSITE" id="PS51186">
    <property type="entry name" value="GNAT"/>
    <property type="match status" value="1"/>
</dbReference>
<reference evidence="2" key="2">
    <citation type="submission" date="2020-09" db="EMBL/GenBank/DDBJ databases">
        <authorList>
            <person name="Sun Q."/>
            <person name="Zhou Y."/>
        </authorList>
    </citation>
    <scope>NUCLEOTIDE SEQUENCE</scope>
    <source>
        <strain evidence="2">CGMCC 1.15454</strain>
    </source>
</reference>
<dbReference type="CDD" id="cd04301">
    <property type="entry name" value="NAT_SF"/>
    <property type="match status" value="1"/>
</dbReference>
<dbReference type="GO" id="GO:0016747">
    <property type="term" value="F:acyltransferase activity, transferring groups other than amino-acyl groups"/>
    <property type="evidence" value="ECO:0007669"/>
    <property type="project" value="InterPro"/>
</dbReference>